<evidence type="ECO:0000313" key="12">
    <source>
        <dbReference type="Ensembl" id="ENSEBUP00000008576.1"/>
    </source>
</evidence>
<evidence type="ECO:0000256" key="10">
    <source>
        <dbReference type="ARBA" id="ARBA00023277"/>
    </source>
</evidence>
<evidence type="ECO:0000256" key="1">
    <source>
        <dbReference type="ARBA" id="ARBA00004323"/>
    </source>
</evidence>
<protein>
    <recommendedName>
        <fullName evidence="11">Carbohydrate sulfotransferase</fullName>
        <ecNumber evidence="11">2.8.2.-</ecNumber>
    </recommendedName>
</protein>
<evidence type="ECO:0000313" key="13">
    <source>
        <dbReference type="Proteomes" id="UP000694388"/>
    </source>
</evidence>
<comment type="subcellular location">
    <subcellularLocation>
        <location evidence="1 11">Golgi apparatus membrane</location>
        <topology evidence="1 11">Single-pass type II membrane protein</topology>
    </subcellularLocation>
</comment>
<dbReference type="GeneTree" id="ENSGT00940000164429"/>
<proteinExistence type="inferred from homology"/>
<dbReference type="EC" id="2.8.2.-" evidence="11"/>
<dbReference type="InterPro" id="IPR005331">
    <property type="entry name" value="Sulfotransferase"/>
</dbReference>
<name>A0A8C4Q1P8_EPTBU</name>
<keyword evidence="7 11" id="KW-0333">Golgi apparatus</keyword>
<evidence type="ECO:0000256" key="5">
    <source>
        <dbReference type="ARBA" id="ARBA00022968"/>
    </source>
</evidence>
<reference evidence="12" key="2">
    <citation type="submission" date="2025-09" db="UniProtKB">
        <authorList>
            <consortium name="Ensembl"/>
        </authorList>
    </citation>
    <scope>IDENTIFICATION</scope>
</reference>
<dbReference type="InterPro" id="IPR018011">
    <property type="entry name" value="Carb_sulfotrans_8-10"/>
</dbReference>
<keyword evidence="6" id="KW-1133">Transmembrane helix</keyword>
<dbReference type="AlphaFoldDB" id="A0A8C4Q1P8"/>
<keyword evidence="3 11" id="KW-0808">Transferase</keyword>
<evidence type="ECO:0000256" key="11">
    <source>
        <dbReference type="RuleBase" id="RU364020"/>
    </source>
</evidence>
<keyword evidence="8" id="KW-0472">Membrane</keyword>
<dbReference type="GO" id="GO:0016051">
    <property type="term" value="P:carbohydrate biosynthetic process"/>
    <property type="evidence" value="ECO:0007669"/>
    <property type="project" value="InterPro"/>
</dbReference>
<keyword evidence="4" id="KW-0812">Transmembrane</keyword>
<dbReference type="Pfam" id="PF03567">
    <property type="entry name" value="Sulfotransfer_2"/>
    <property type="match status" value="1"/>
</dbReference>
<dbReference type="PANTHER" id="PTHR12137:SF54">
    <property type="entry name" value="CARBOHYDRATE SULFOTRANSFERASE"/>
    <property type="match status" value="1"/>
</dbReference>
<evidence type="ECO:0000256" key="4">
    <source>
        <dbReference type="ARBA" id="ARBA00022692"/>
    </source>
</evidence>
<comment type="similarity">
    <text evidence="2 11">Belongs to the sulfotransferase 2 family.</text>
</comment>
<keyword evidence="10 11" id="KW-0119">Carbohydrate metabolism</keyword>
<evidence type="ECO:0000256" key="3">
    <source>
        <dbReference type="ARBA" id="ARBA00022679"/>
    </source>
</evidence>
<accession>A0A8C4Q1P8</accession>
<evidence type="ECO:0000256" key="9">
    <source>
        <dbReference type="ARBA" id="ARBA00023180"/>
    </source>
</evidence>
<evidence type="ECO:0000256" key="2">
    <source>
        <dbReference type="ARBA" id="ARBA00006339"/>
    </source>
</evidence>
<dbReference type="PANTHER" id="PTHR12137">
    <property type="entry name" value="CARBOHYDRATE SULFOTRANSFERASE"/>
    <property type="match status" value="1"/>
</dbReference>
<evidence type="ECO:0000256" key="6">
    <source>
        <dbReference type="ARBA" id="ARBA00022989"/>
    </source>
</evidence>
<dbReference type="Proteomes" id="UP000694388">
    <property type="component" value="Unplaced"/>
</dbReference>
<evidence type="ECO:0000256" key="8">
    <source>
        <dbReference type="ARBA" id="ARBA00023136"/>
    </source>
</evidence>
<organism evidence="12 13">
    <name type="scientific">Eptatretus burgeri</name>
    <name type="common">Inshore hagfish</name>
    <dbReference type="NCBI Taxonomy" id="7764"/>
    <lineage>
        <taxon>Eukaryota</taxon>
        <taxon>Metazoa</taxon>
        <taxon>Chordata</taxon>
        <taxon>Craniata</taxon>
        <taxon>Vertebrata</taxon>
        <taxon>Cyclostomata</taxon>
        <taxon>Myxini</taxon>
        <taxon>Myxiniformes</taxon>
        <taxon>Myxinidae</taxon>
        <taxon>Eptatretinae</taxon>
        <taxon>Eptatretus</taxon>
    </lineage>
</organism>
<keyword evidence="5 11" id="KW-0735">Signal-anchor</keyword>
<dbReference type="Ensembl" id="ENSEBUT00000009082.1">
    <property type="protein sequence ID" value="ENSEBUP00000008576.1"/>
    <property type="gene ID" value="ENSEBUG00000005548.1"/>
</dbReference>
<dbReference type="GO" id="GO:0008146">
    <property type="term" value="F:sulfotransferase activity"/>
    <property type="evidence" value="ECO:0007669"/>
    <property type="project" value="InterPro"/>
</dbReference>
<sequence length="346" mass="41300">MLLTWVETWFVQASAWLQGKNHWNACSQCTMRCRLSSWLKIVGLSVAFLIAFKEILLQEHWEHIQKKLISTLTMDVSKEQERRKAIVHAFCRNTENRHRAYNLSNHNWLKRVFVEDRFQLLYCEIPKVGCTNWRRVLLVLAGHVEGPPDSIKHVAAHGIKKLRPLSSYSNREIKFRLTMYTKFLFVREPFNRLVSAYRDKFEGNNTLYQEIVGRWIIEKFRENPSKEALTMGKGVTFTEFVRFITYYTNYMDRHWFPMYKLCFPCDIHYDFIGKLENINIEAQWFLHHVGTPDTVDYPKRKDTAVSRTDNDITDYYIKQLSPEDRNALFELAKQDYELFDYPKPKL</sequence>
<dbReference type="OMA" id="QLCANDI"/>
<keyword evidence="13" id="KW-1185">Reference proteome</keyword>
<keyword evidence="9 11" id="KW-0325">Glycoprotein</keyword>
<dbReference type="GO" id="GO:0000139">
    <property type="term" value="C:Golgi membrane"/>
    <property type="evidence" value="ECO:0007669"/>
    <property type="project" value="UniProtKB-SubCell"/>
</dbReference>
<evidence type="ECO:0000256" key="7">
    <source>
        <dbReference type="ARBA" id="ARBA00023034"/>
    </source>
</evidence>
<reference evidence="12" key="1">
    <citation type="submission" date="2025-08" db="UniProtKB">
        <authorList>
            <consortium name="Ensembl"/>
        </authorList>
    </citation>
    <scope>IDENTIFICATION</scope>
</reference>